<dbReference type="AlphaFoldDB" id="A0A6A5U4Y7"/>
<sequence>MDQYPEPETQYRPRSHPSLTIPYPSPPARSTTAYPYPFLERPTLHFANNPLSPPPRSSTDTFYTSSSHIAADQRPAHLSDPDHHHPSRPATTCDTAIFSEATIERQLCYLLTKCGSGSNRPLKPPQISTATHWISSRPYEVRVPAHLLGAEPGDPLEDHAVQRARAVPWELGWRAFHRRFLGSRSTGGGYGVVLGDGGSGGSNAYLYRRASVSSDATFLTDFSGGDEEGESEGPWFGRDDWACDFCGMECFCLDLGD</sequence>
<keyword evidence="3" id="KW-1185">Reference proteome</keyword>
<protein>
    <submittedName>
        <fullName evidence="2">Uncharacterized protein</fullName>
    </submittedName>
</protein>
<organism evidence="2 3">
    <name type="scientific">Byssothecium circinans</name>
    <dbReference type="NCBI Taxonomy" id="147558"/>
    <lineage>
        <taxon>Eukaryota</taxon>
        <taxon>Fungi</taxon>
        <taxon>Dikarya</taxon>
        <taxon>Ascomycota</taxon>
        <taxon>Pezizomycotina</taxon>
        <taxon>Dothideomycetes</taxon>
        <taxon>Pleosporomycetidae</taxon>
        <taxon>Pleosporales</taxon>
        <taxon>Massarineae</taxon>
        <taxon>Massarinaceae</taxon>
        <taxon>Byssothecium</taxon>
    </lineage>
</organism>
<accession>A0A6A5U4Y7</accession>
<evidence type="ECO:0000313" key="2">
    <source>
        <dbReference type="EMBL" id="KAF1959758.1"/>
    </source>
</evidence>
<proteinExistence type="predicted"/>
<reference evidence="2" key="1">
    <citation type="journal article" date="2020" name="Stud. Mycol.">
        <title>101 Dothideomycetes genomes: a test case for predicting lifestyles and emergence of pathogens.</title>
        <authorList>
            <person name="Haridas S."/>
            <person name="Albert R."/>
            <person name="Binder M."/>
            <person name="Bloem J."/>
            <person name="Labutti K."/>
            <person name="Salamov A."/>
            <person name="Andreopoulos B."/>
            <person name="Baker S."/>
            <person name="Barry K."/>
            <person name="Bills G."/>
            <person name="Bluhm B."/>
            <person name="Cannon C."/>
            <person name="Castanera R."/>
            <person name="Culley D."/>
            <person name="Daum C."/>
            <person name="Ezra D."/>
            <person name="Gonzalez J."/>
            <person name="Henrissat B."/>
            <person name="Kuo A."/>
            <person name="Liang C."/>
            <person name="Lipzen A."/>
            <person name="Lutzoni F."/>
            <person name="Magnuson J."/>
            <person name="Mondo S."/>
            <person name="Nolan M."/>
            <person name="Ohm R."/>
            <person name="Pangilinan J."/>
            <person name="Park H.-J."/>
            <person name="Ramirez L."/>
            <person name="Alfaro M."/>
            <person name="Sun H."/>
            <person name="Tritt A."/>
            <person name="Yoshinaga Y."/>
            <person name="Zwiers L.-H."/>
            <person name="Turgeon B."/>
            <person name="Goodwin S."/>
            <person name="Spatafora J."/>
            <person name="Crous P."/>
            <person name="Grigoriev I."/>
        </authorList>
    </citation>
    <scope>NUCLEOTIDE SEQUENCE</scope>
    <source>
        <strain evidence="2">CBS 675.92</strain>
    </source>
</reference>
<evidence type="ECO:0000256" key="1">
    <source>
        <dbReference type="SAM" id="MobiDB-lite"/>
    </source>
</evidence>
<dbReference type="Proteomes" id="UP000800035">
    <property type="component" value="Unassembled WGS sequence"/>
</dbReference>
<feature type="region of interest" description="Disordered" evidence="1">
    <location>
        <begin position="1"/>
        <end position="67"/>
    </location>
</feature>
<dbReference type="EMBL" id="ML976984">
    <property type="protein sequence ID" value="KAF1959758.1"/>
    <property type="molecule type" value="Genomic_DNA"/>
</dbReference>
<evidence type="ECO:0000313" key="3">
    <source>
        <dbReference type="Proteomes" id="UP000800035"/>
    </source>
</evidence>
<name>A0A6A5U4Y7_9PLEO</name>
<dbReference type="OrthoDB" id="3801529at2759"/>
<feature type="compositionally biased region" description="Polar residues" evidence="1">
    <location>
        <begin position="57"/>
        <end position="67"/>
    </location>
</feature>
<gene>
    <name evidence="2" type="ORF">CC80DRAFT_545198</name>
</gene>